<sequence>MKKLVFILTVMLVSCPTIISAQQSPIDGVRNTISNVLRSVNTNIASISPAKAANEIKKNWNTIAGRNGSLTIGPRPLDTSRETGTVYGQTKRTFIVTPRDTKDVEIKLNKIDGKAETIVYISEISRNYSSDKLLETYVFRNSSRPENKTFLLKNVTGQTLVVEIKNKSVGNKFQYQIIATGKGSTSTSNTTASSGSTKGVGSVRTTSSTSSNGSTARPTVPLSPAKECTATLDYKSGTVYAGGPKKIKVTPTANSVEVIIKKTDGKAQTVANIYVAGSQKKVLTFPNGRNAPMTLRYTVPNTRNKEVRVDIVNQSVANKFSYQAWIKGGSTTTMGGEITGSILPQTKKTVETKASCTQKNQVVLERTSGNARATVRFWKKLTNGSWEAIRDKDFTFETNDANKQVIKINTSKELKIEVKNISVGNNFKYKLDVMPI</sequence>
<evidence type="ECO:0000256" key="1">
    <source>
        <dbReference type="SAM" id="MobiDB-lite"/>
    </source>
</evidence>
<accession>A0ABW2MXC4</accession>
<dbReference type="PROSITE" id="PS51257">
    <property type="entry name" value="PROKAR_LIPOPROTEIN"/>
    <property type="match status" value="1"/>
</dbReference>
<feature type="chain" id="PRO_5047068935" evidence="2">
    <location>
        <begin position="22"/>
        <end position="436"/>
    </location>
</feature>
<evidence type="ECO:0000313" key="3">
    <source>
        <dbReference type="EMBL" id="MFC7358508.1"/>
    </source>
</evidence>
<feature type="signal peptide" evidence="2">
    <location>
        <begin position="1"/>
        <end position="21"/>
    </location>
</feature>
<proteinExistence type="predicted"/>
<name>A0ABW2MXC4_9FLAO</name>
<feature type="region of interest" description="Disordered" evidence="1">
    <location>
        <begin position="182"/>
        <end position="222"/>
    </location>
</feature>
<gene>
    <name evidence="3" type="ORF">ACFQO1_12475</name>
</gene>
<organism evidence="3 4">
    <name type="scientific">Jejudonia soesokkakensis</name>
    <dbReference type="NCBI Taxonomy" id="1323432"/>
    <lineage>
        <taxon>Bacteria</taxon>
        <taxon>Pseudomonadati</taxon>
        <taxon>Bacteroidota</taxon>
        <taxon>Flavobacteriia</taxon>
        <taxon>Flavobacteriales</taxon>
        <taxon>Flavobacteriaceae</taxon>
        <taxon>Jejudonia</taxon>
    </lineage>
</organism>
<feature type="compositionally biased region" description="Low complexity" evidence="1">
    <location>
        <begin position="182"/>
        <end position="217"/>
    </location>
</feature>
<comment type="caution">
    <text evidence="3">The sequence shown here is derived from an EMBL/GenBank/DDBJ whole genome shotgun (WGS) entry which is preliminary data.</text>
</comment>
<dbReference type="EMBL" id="JBHTBN010000007">
    <property type="protein sequence ID" value="MFC7358508.1"/>
    <property type="molecule type" value="Genomic_DNA"/>
</dbReference>
<evidence type="ECO:0000256" key="2">
    <source>
        <dbReference type="SAM" id="SignalP"/>
    </source>
</evidence>
<keyword evidence="4" id="KW-1185">Reference proteome</keyword>
<dbReference type="RefSeq" id="WP_380218481.1">
    <property type="nucleotide sequence ID" value="NZ_JBHTBN010000007.1"/>
</dbReference>
<reference evidence="4" key="1">
    <citation type="journal article" date="2019" name="Int. J. Syst. Evol. Microbiol.">
        <title>The Global Catalogue of Microorganisms (GCM) 10K type strain sequencing project: providing services to taxonomists for standard genome sequencing and annotation.</title>
        <authorList>
            <consortium name="The Broad Institute Genomics Platform"/>
            <consortium name="The Broad Institute Genome Sequencing Center for Infectious Disease"/>
            <person name="Wu L."/>
            <person name="Ma J."/>
        </authorList>
    </citation>
    <scope>NUCLEOTIDE SEQUENCE [LARGE SCALE GENOMIC DNA]</scope>
    <source>
        <strain evidence="4">CGMCC 1.16306</strain>
    </source>
</reference>
<keyword evidence="2" id="KW-0732">Signal</keyword>
<dbReference type="Proteomes" id="UP001596415">
    <property type="component" value="Unassembled WGS sequence"/>
</dbReference>
<protein>
    <submittedName>
        <fullName evidence="3">Uncharacterized protein</fullName>
    </submittedName>
</protein>
<evidence type="ECO:0000313" key="4">
    <source>
        <dbReference type="Proteomes" id="UP001596415"/>
    </source>
</evidence>